<dbReference type="InterPro" id="IPR002182">
    <property type="entry name" value="NB-ARC"/>
</dbReference>
<sequence>MITQKSSLPSFDAPPWKYDVFLSFRGKDTRNSFVSHLYDALCQKGINTFMDDDIQRGENIFSMLDSVIEESRISIIVLSKNYASSTSCLDELVKILECRKSKRQTVLPLFYDVHPSEVRSGTGTFGEALAKHEEMSSNGEDRVQRWRAALSEIATLAGWHLQNRPESKFLQDVVKETLNKLNCTLLYIAKYPVGLESRIQDLYMLLDTKSDDVRMIGICGIGGIGKTTIAKAVYNLIADQFESCTFLANIREQSKQKLGLIHLQEALLYEALGCDNVKLGSTDKGINVIRNKLRNKRVFLVLDDVDQTEQLEALAGGHDWFGSGSRIVFTTRDDHLLVSHGVQYTYKVKELSNEDSLRLFSSHAFRNPCPPKGYEEFISFVLNYAKGLPLALMVLGSFLCGRRISEWKSALDKLRRIPDKRIYEVLKISFDGLEDNEQSIFLDVACFFKGENKDHVVNVLDGCDFYADNGIRILVDKCLVTIEYNKLWMHDLLQEMGWEIVRQESPRFPGQRSRLCFEEDVAHVLSENMGTHNIEGIKLDLPEANEICISAEAFSEMRRLRILMIHDAHLSGKLEYLPNELRLLKWSGYPCACLPSNFHPKKLVALILWHGRIEYLWKDFKVFNNLKIVDLSFCKFLVEIPDFSGIPNVETLDLNHCTSLVEVHESVGMLQKLATLSLLSCSSLQRLPPNIKLKSLSNLFLADCSKLEAFPNILEKMKYIEGIHLEKAAIRDLPLSISNLIGLKTLNLGFCKNLEVLPCSIGELQHLQLLNLMGCSKLREIPKLPSNLLYLCADDCKSLESYSQLSEFIMLNAETPLRLVLSFANCQNLVENQSNDAVKFSSSEGSMVDIKLPGSEVPECFDFHGAEGSVALQIASSLYGKPATWFFYAVFGPEDSGEATGKFSCGVVVSINHEKTIVFERCFNSLESDHIWIMSFCPGPLTWILNGKPWTRFDVSFLITAVSTKVAATKVMLKKCGFHHKYKRDSNLNDSPLVRKYAKRSR</sequence>
<dbReference type="Gene3D" id="3.40.50.300">
    <property type="entry name" value="P-loop containing nucleotide triphosphate hydrolases"/>
    <property type="match status" value="1"/>
</dbReference>
<evidence type="ECO:0000256" key="1">
    <source>
        <dbReference type="ARBA" id="ARBA00022614"/>
    </source>
</evidence>
<protein>
    <submittedName>
        <fullName evidence="7 8">TMV resistance protein N-like isoform X1</fullName>
    </submittedName>
</protein>
<evidence type="ECO:0000256" key="3">
    <source>
        <dbReference type="ARBA" id="ARBA00022821"/>
    </source>
</evidence>
<dbReference type="InterPro" id="IPR042197">
    <property type="entry name" value="Apaf_helical"/>
</dbReference>
<dbReference type="InterPro" id="IPR032675">
    <property type="entry name" value="LRR_dom_sf"/>
</dbReference>
<feature type="domain" description="TIR" evidence="5">
    <location>
        <begin position="16"/>
        <end position="181"/>
    </location>
</feature>
<dbReference type="FunFam" id="3.40.50.10140:FF:000007">
    <property type="entry name" value="Disease resistance protein (TIR-NBS-LRR class)"/>
    <property type="match status" value="1"/>
</dbReference>
<dbReference type="PROSITE" id="PS50104">
    <property type="entry name" value="TIR"/>
    <property type="match status" value="1"/>
</dbReference>
<dbReference type="GeneID" id="111008570"/>
<dbReference type="SUPFAM" id="SSF46785">
    <property type="entry name" value="Winged helix' DNA-binding domain"/>
    <property type="match status" value="1"/>
</dbReference>
<accession>A0A6J1C5G6</accession>
<dbReference type="InterPro" id="IPR044974">
    <property type="entry name" value="Disease_R_plants"/>
</dbReference>
<organism evidence="6 8">
    <name type="scientific">Momordica charantia</name>
    <name type="common">Bitter gourd</name>
    <name type="synonym">Balsam pear</name>
    <dbReference type="NCBI Taxonomy" id="3673"/>
    <lineage>
        <taxon>Eukaryota</taxon>
        <taxon>Viridiplantae</taxon>
        <taxon>Streptophyta</taxon>
        <taxon>Embryophyta</taxon>
        <taxon>Tracheophyta</taxon>
        <taxon>Spermatophyta</taxon>
        <taxon>Magnoliopsida</taxon>
        <taxon>eudicotyledons</taxon>
        <taxon>Gunneridae</taxon>
        <taxon>Pentapetalae</taxon>
        <taxon>rosids</taxon>
        <taxon>fabids</taxon>
        <taxon>Cucurbitales</taxon>
        <taxon>Cucurbitaceae</taxon>
        <taxon>Momordiceae</taxon>
        <taxon>Momordica</taxon>
    </lineage>
</organism>
<dbReference type="InterPro" id="IPR036390">
    <property type="entry name" value="WH_DNA-bd_sf"/>
</dbReference>
<evidence type="ECO:0000313" key="8">
    <source>
        <dbReference type="RefSeq" id="XP_022137000.1"/>
    </source>
</evidence>
<dbReference type="PANTHER" id="PTHR11017:SF573">
    <property type="entry name" value="ADP-RIBOSYL CYCLASE_CYCLIC ADP-RIBOSE HYDROLASE"/>
    <property type="match status" value="1"/>
</dbReference>
<dbReference type="GO" id="GO:0007165">
    <property type="term" value="P:signal transduction"/>
    <property type="evidence" value="ECO:0007669"/>
    <property type="project" value="InterPro"/>
</dbReference>
<dbReference type="RefSeq" id="XP_022136999.1">
    <property type="nucleotide sequence ID" value="XM_022281307.1"/>
</dbReference>
<evidence type="ECO:0000259" key="5">
    <source>
        <dbReference type="PROSITE" id="PS50104"/>
    </source>
</evidence>
<dbReference type="AlphaFoldDB" id="A0A6J1C5G6"/>
<dbReference type="InterPro" id="IPR027417">
    <property type="entry name" value="P-loop_NTPase"/>
</dbReference>
<dbReference type="InterPro" id="IPR058546">
    <property type="entry name" value="RPS4B/Roq1-like_LRR"/>
</dbReference>
<dbReference type="Proteomes" id="UP000504603">
    <property type="component" value="Unplaced"/>
</dbReference>
<dbReference type="Pfam" id="PF00931">
    <property type="entry name" value="NB-ARC"/>
    <property type="match status" value="1"/>
</dbReference>
<dbReference type="GO" id="GO:0006952">
    <property type="term" value="P:defense response"/>
    <property type="evidence" value="ECO:0007669"/>
    <property type="project" value="UniProtKB-KW"/>
</dbReference>
<keyword evidence="3" id="KW-0611">Plant defense</keyword>
<evidence type="ECO:0000313" key="6">
    <source>
        <dbReference type="Proteomes" id="UP000504603"/>
    </source>
</evidence>
<dbReference type="Pfam" id="PF23282">
    <property type="entry name" value="WHD_ROQ1"/>
    <property type="match status" value="1"/>
</dbReference>
<dbReference type="SUPFAM" id="SSF52200">
    <property type="entry name" value="Toll/Interleukin receptor TIR domain"/>
    <property type="match status" value="1"/>
</dbReference>
<proteinExistence type="predicted"/>
<dbReference type="Gene3D" id="3.40.50.10140">
    <property type="entry name" value="Toll/interleukin-1 receptor homology (TIR) domain"/>
    <property type="match status" value="1"/>
</dbReference>
<reference evidence="7 8" key="1">
    <citation type="submission" date="2025-04" db="UniProtKB">
        <authorList>
            <consortium name="RefSeq"/>
        </authorList>
    </citation>
    <scope>IDENTIFICATION</scope>
    <source>
        <strain evidence="7 8">OHB3-1</strain>
    </source>
</reference>
<dbReference type="InterPro" id="IPR000157">
    <property type="entry name" value="TIR_dom"/>
</dbReference>
<evidence type="ECO:0000313" key="7">
    <source>
        <dbReference type="RefSeq" id="XP_022136999.1"/>
    </source>
</evidence>
<dbReference type="SUPFAM" id="SSF52540">
    <property type="entry name" value="P-loop containing nucleoside triphosphate hydrolases"/>
    <property type="match status" value="1"/>
</dbReference>
<dbReference type="SUPFAM" id="SSF52058">
    <property type="entry name" value="L domain-like"/>
    <property type="match status" value="1"/>
</dbReference>
<evidence type="ECO:0000256" key="4">
    <source>
        <dbReference type="ARBA" id="ARBA00023027"/>
    </source>
</evidence>
<gene>
    <name evidence="7 8" type="primary">LOC111008570</name>
</gene>
<keyword evidence="2" id="KW-0677">Repeat</keyword>
<dbReference type="InterPro" id="IPR058192">
    <property type="entry name" value="WHD_ROQ1-like"/>
</dbReference>
<keyword evidence="4" id="KW-0520">NAD</keyword>
<dbReference type="GO" id="GO:0043531">
    <property type="term" value="F:ADP binding"/>
    <property type="evidence" value="ECO:0007669"/>
    <property type="project" value="InterPro"/>
</dbReference>
<dbReference type="KEGG" id="mcha:111008570"/>
<dbReference type="PRINTS" id="PR00364">
    <property type="entry name" value="DISEASERSIST"/>
</dbReference>
<dbReference type="RefSeq" id="XP_022137000.1">
    <property type="nucleotide sequence ID" value="XM_022281308.1"/>
</dbReference>
<dbReference type="Pfam" id="PF23286">
    <property type="entry name" value="LRR_13"/>
    <property type="match status" value="1"/>
</dbReference>
<dbReference type="Pfam" id="PF01582">
    <property type="entry name" value="TIR"/>
    <property type="match status" value="1"/>
</dbReference>
<dbReference type="PANTHER" id="PTHR11017">
    <property type="entry name" value="LEUCINE-RICH REPEAT-CONTAINING PROTEIN"/>
    <property type="match status" value="1"/>
</dbReference>
<dbReference type="Gene3D" id="1.10.8.430">
    <property type="entry name" value="Helical domain of apoptotic protease-activating factors"/>
    <property type="match status" value="1"/>
</dbReference>
<name>A0A6J1C5G6_MOMCH</name>
<dbReference type="SMART" id="SM00255">
    <property type="entry name" value="TIR"/>
    <property type="match status" value="1"/>
</dbReference>
<evidence type="ECO:0000256" key="2">
    <source>
        <dbReference type="ARBA" id="ARBA00022737"/>
    </source>
</evidence>
<dbReference type="InterPro" id="IPR035897">
    <property type="entry name" value="Toll_tir_struct_dom_sf"/>
</dbReference>
<keyword evidence="1" id="KW-0433">Leucine-rich repeat</keyword>
<dbReference type="Gene3D" id="3.80.10.10">
    <property type="entry name" value="Ribonuclease Inhibitor"/>
    <property type="match status" value="2"/>
</dbReference>
<dbReference type="OrthoDB" id="1901675at2759"/>
<keyword evidence="6" id="KW-1185">Reference proteome</keyword>